<dbReference type="RefSeq" id="WP_035585313.1">
    <property type="nucleotide sequence ID" value="NZ_PPTY01000001.1"/>
</dbReference>
<proteinExistence type="predicted"/>
<reference evidence="1 2" key="1">
    <citation type="journal article" date="2018" name="Elife">
        <title>Discovery and characterization of a prevalent human gut bacterial enzyme sufficient for the inactivation of a family of plant toxins.</title>
        <authorList>
            <person name="Koppel N."/>
            <person name="Bisanz J.E."/>
            <person name="Pandelia M.E."/>
            <person name="Turnbaugh P.J."/>
            <person name="Balskus E.P."/>
        </authorList>
    </citation>
    <scope>NUCLEOTIDE SEQUENCE [LARGE SCALE GENOMIC DNA]</scope>
    <source>
        <strain evidence="1 2">FAA1-1-60AUCSF</strain>
    </source>
</reference>
<dbReference type="Proteomes" id="UP000253857">
    <property type="component" value="Unassembled WGS sequence"/>
</dbReference>
<sequence>MPRDSLGRIVYVGDRLLALGEVDLIAGGKLIIGVSHGRFMVSPGRAAVDLEASPERTNYERYFADLGTRDEVVDAADSCLFDRSISCSGCPIDGWGAAFGMSSAYCDSFSDWLDETAVV</sequence>
<evidence type="ECO:0000313" key="2">
    <source>
        <dbReference type="Proteomes" id="UP000253857"/>
    </source>
</evidence>
<protein>
    <submittedName>
        <fullName evidence="1">Uncharacterized protein</fullName>
    </submittedName>
</protein>
<comment type="caution">
    <text evidence="1">The sequence shown here is derived from an EMBL/GenBank/DDBJ whole genome shotgun (WGS) entry which is preliminary data.</text>
</comment>
<dbReference type="EMBL" id="PPTY01000001">
    <property type="protein sequence ID" value="RDB89056.1"/>
    <property type="molecule type" value="Genomic_DNA"/>
</dbReference>
<name>A0A369NC84_EGGLN</name>
<accession>A0A369NC84</accession>
<organism evidence="1 2">
    <name type="scientific">Eggerthella lenta</name>
    <name type="common">Eubacterium lentum</name>
    <dbReference type="NCBI Taxonomy" id="84112"/>
    <lineage>
        <taxon>Bacteria</taxon>
        <taxon>Bacillati</taxon>
        <taxon>Actinomycetota</taxon>
        <taxon>Coriobacteriia</taxon>
        <taxon>Eggerthellales</taxon>
        <taxon>Eggerthellaceae</taxon>
        <taxon>Eggerthella</taxon>
    </lineage>
</organism>
<gene>
    <name evidence="1" type="ORF">C1871_00890</name>
</gene>
<evidence type="ECO:0000313" key="1">
    <source>
        <dbReference type="EMBL" id="RDB89056.1"/>
    </source>
</evidence>
<dbReference type="AlphaFoldDB" id="A0A369NC84"/>